<name>A0A4P9CEH7_EUBML</name>
<evidence type="ECO:0000313" key="2">
    <source>
        <dbReference type="Proteomes" id="UP000218387"/>
    </source>
</evidence>
<dbReference type="Proteomes" id="UP000218387">
    <property type="component" value="Chromosome"/>
</dbReference>
<reference evidence="1 2" key="1">
    <citation type="submission" date="2018-05" db="EMBL/GenBank/DDBJ databases">
        <title>Genome comparison of Eubacterium sp.</title>
        <authorList>
            <person name="Feng Y."/>
            <person name="Sanchez-Andrea I."/>
            <person name="Stams A.J.M."/>
            <person name="De Vos W.M."/>
        </authorList>
    </citation>
    <scope>NUCLEOTIDE SEQUENCE [LARGE SCALE GENOMIC DNA]</scope>
    <source>
        <strain evidence="1 2">YI</strain>
    </source>
</reference>
<dbReference type="KEGG" id="emt:CPZ25_019000"/>
<evidence type="ECO:0000313" key="1">
    <source>
        <dbReference type="EMBL" id="QCT73315.1"/>
    </source>
</evidence>
<gene>
    <name evidence="1" type="ORF">CPZ25_019000</name>
</gene>
<dbReference type="RefSeq" id="WP_058695396.1">
    <property type="nucleotide sequence ID" value="NZ_CABJDW020000002.1"/>
</dbReference>
<sequence>MKSLEIRLKTAVLDVKLDHILRGIAKSPERCARSLVDLGKSISPKELTRIEYRLLYNEFLKLCASSDIEGTKKNFFRHFNPD</sequence>
<accession>A0A4P9CEH7</accession>
<dbReference type="AlphaFoldDB" id="A0A4P9CEH7"/>
<keyword evidence="2" id="KW-1185">Reference proteome</keyword>
<proteinExistence type="predicted"/>
<dbReference type="EMBL" id="CP029487">
    <property type="protein sequence ID" value="QCT73315.1"/>
    <property type="molecule type" value="Genomic_DNA"/>
</dbReference>
<protein>
    <submittedName>
        <fullName evidence="1">Uncharacterized protein</fullName>
    </submittedName>
</protein>
<organism evidence="1 2">
    <name type="scientific">Eubacterium maltosivorans</name>
    <dbReference type="NCBI Taxonomy" id="2041044"/>
    <lineage>
        <taxon>Bacteria</taxon>
        <taxon>Bacillati</taxon>
        <taxon>Bacillota</taxon>
        <taxon>Clostridia</taxon>
        <taxon>Eubacteriales</taxon>
        <taxon>Eubacteriaceae</taxon>
        <taxon>Eubacterium</taxon>
    </lineage>
</organism>